<proteinExistence type="predicted"/>
<accession>A0A5C3N875</accession>
<keyword evidence="2" id="KW-1185">Reference proteome</keyword>
<dbReference type="AlphaFoldDB" id="A0A5C3N875"/>
<dbReference type="Proteomes" id="UP000305948">
    <property type="component" value="Unassembled WGS sequence"/>
</dbReference>
<sequence>MHKFLLTPDSSHLLLMAPNSPSCLVLHALSELSYAQVVLPAQISDWYCARHALYCRSPGSLSRQLCYAFAQRPACSQAWLIVAVYLSERKALGSRVILSPLGLLSEK</sequence>
<gene>
    <name evidence="1" type="ORF">OE88DRAFT_1508143</name>
</gene>
<dbReference type="EMBL" id="ML213510">
    <property type="protein sequence ID" value="TFK52118.1"/>
    <property type="molecule type" value="Genomic_DNA"/>
</dbReference>
<protein>
    <submittedName>
        <fullName evidence="1">Uncharacterized protein</fullName>
    </submittedName>
</protein>
<organism evidence="1 2">
    <name type="scientific">Heliocybe sulcata</name>
    <dbReference type="NCBI Taxonomy" id="5364"/>
    <lineage>
        <taxon>Eukaryota</taxon>
        <taxon>Fungi</taxon>
        <taxon>Dikarya</taxon>
        <taxon>Basidiomycota</taxon>
        <taxon>Agaricomycotina</taxon>
        <taxon>Agaricomycetes</taxon>
        <taxon>Gloeophyllales</taxon>
        <taxon>Gloeophyllaceae</taxon>
        <taxon>Heliocybe</taxon>
    </lineage>
</organism>
<evidence type="ECO:0000313" key="1">
    <source>
        <dbReference type="EMBL" id="TFK52118.1"/>
    </source>
</evidence>
<reference evidence="1 2" key="1">
    <citation type="journal article" date="2019" name="Nat. Ecol. Evol.">
        <title>Megaphylogeny resolves global patterns of mushroom evolution.</title>
        <authorList>
            <person name="Varga T."/>
            <person name="Krizsan K."/>
            <person name="Foldi C."/>
            <person name="Dima B."/>
            <person name="Sanchez-Garcia M."/>
            <person name="Sanchez-Ramirez S."/>
            <person name="Szollosi G.J."/>
            <person name="Szarkandi J.G."/>
            <person name="Papp V."/>
            <person name="Albert L."/>
            <person name="Andreopoulos W."/>
            <person name="Angelini C."/>
            <person name="Antonin V."/>
            <person name="Barry K.W."/>
            <person name="Bougher N.L."/>
            <person name="Buchanan P."/>
            <person name="Buyck B."/>
            <person name="Bense V."/>
            <person name="Catcheside P."/>
            <person name="Chovatia M."/>
            <person name="Cooper J."/>
            <person name="Damon W."/>
            <person name="Desjardin D."/>
            <person name="Finy P."/>
            <person name="Geml J."/>
            <person name="Haridas S."/>
            <person name="Hughes K."/>
            <person name="Justo A."/>
            <person name="Karasinski D."/>
            <person name="Kautmanova I."/>
            <person name="Kiss B."/>
            <person name="Kocsube S."/>
            <person name="Kotiranta H."/>
            <person name="LaButti K.M."/>
            <person name="Lechner B.E."/>
            <person name="Liimatainen K."/>
            <person name="Lipzen A."/>
            <person name="Lukacs Z."/>
            <person name="Mihaltcheva S."/>
            <person name="Morgado L.N."/>
            <person name="Niskanen T."/>
            <person name="Noordeloos M.E."/>
            <person name="Ohm R.A."/>
            <person name="Ortiz-Santana B."/>
            <person name="Ovrebo C."/>
            <person name="Racz N."/>
            <person name="Riley R."/>
            <person name="Savchenko A."/>
            <person name="Shiryaev A."/>
            <person name="Soop K."/>
            <person name="Spirin V."/>
            <person name="Szebenyi C."/>
            <person name="Tomsovsky M."/>
            <person name="Tulloss R.E."/>
            <person name="Uehling J."/>
            <person name="Grigoriev I.V."/>
            <person name="Vagvolgyi C."/>
            <person name="Papp T."/>
            <person name="Martin F.M."/>
            <person name="Miettinen O."/>
            <person name="Hibbett D.S."/>
            <person name="Nagy L.G."/>
        </authorList>
    </citation>
    <scope>NUCLEOTIDE SEQUENCE [LARGE SCALE GENOMIC DNA]</scope>
    <source>
        <strain evidence="1 2">OMC1185</strain>
    </source>
</reference>
<name>A0A5C3N875_9AGAM</name>
<evidence type="ECO:0000313" key="2">
    <source>
        <dbReference type="Proteomes" id="UP000305948"/>
    </source>
</evidence>